<proteinExistence type="predicted"/>
<comment type="caution">
    <text evidence="2">The sequence shown here is derived from an EMBL/GenBank/DDBJ whole genome shotgun (WGS) entry which is preliminary data.</text>
</comment>
<evidence type="ECO:0000256" key="1">
    <source>
        <dbReference type="SAM" id="SignalP"/>
    </source>
</evidence>
<keyword evidence="3" id="KW-1185">Reference proteome</keyword>
<protein>
    <submittedName>
        <fullName evidence="2">Uncharacterized protein</fullName>
    </submittedName>
</protein>
<gene>
    <name evidence="2" type="ORF">GCM10023209_06430</name>
</gene>
<sequence length="316" mass="34447">MNFSKTILAAAVSLVPAMGMAQSLLSPTSITVQRYDAIPNFSGDSGIFCCATHVHRSGEAADYYHIRMGFDVAFSDAVDRVSINSSDILLMFPGAEEGLRAIGHFDHMPVYEPGATSIYARRPRDFPAETEQAFLDAVWVVPEGVTSATMQIGDPEDGNVLNVPLDLDVGVTSVLRPAATLSMAVSGVGVTDMLTLEERFNGQDVPGTIRPTGPGRLMQVDLTLTPAMSTDTDAQAGENQFFFYSDWIGVTGPDGLPLMPVGYETGRSYRVHWSTSISWEDQPRGSDFTLYFLGRAEPGVYRVYYLSDKVAEFRIE</sequence>
<dbReference type="EMBL" id="BAABHW010000001">
    <property type="protein sequence ID" value="GAA5067129.1"/>
    <property type="molecule type" value="Genomic_DNA"/>
</dbReference>
<accession>A0ABP9L194</accession>
<evidence type="ECO:0000313" key="3">
    <source>
        <dbReference type="Proteomes" id="UP001499910"/>
    </source>
</evidence>
<keyword evidence="1" id="KW-0732">Signal</keyword>
<dbReference type="Proteomes" id="UP001499910">
    <property type="component" value="Unassembled WGS sequence"/>
</dbReference>
<reference evidence="3" key="1">
    <citation type="journal article" date="2019" name="Int. J. Syst. Evol. Microbiol.">
        <title>The Global Catalogue of Microorganisms (GCM) 10K type strain sequencing project: providing services to taxonomists for standard genome sequencing and annotation.</title>
        <authorList>
            <consortium name="The Broad Institute Genomics Platform"/>
            <consortium name="The Broad Institute Genome Sequencing Center for Infectious Disease"/>
            <person name="Wu L."/>
            <person name="Ma J."/>
        </authorList>
    </citation>
    <scope>NUCLEOTIDE SEQUENCE [LARGE SCALE GENOMIC DNA]</scope>
    <source>
        <strain evidence="3">JCM 18015</strain>
    </source>
</reference>
<feature type="chain" id="PRO_5045944166" evidence="1">
    <location>
        <begin position="22"/>
        <end position="316"/>
    </location>
</feature>
<dbReference type="RefSeq" id="WP_259546705.1">
    <property type="nucleotide sequence ID" value="NZ_BAABHW010000001.1"/>
</dbReference>
<organism evidence="2 3">
    <name type="scientific">[Roseibacterium] beibuensis</name>
    <dbReference type="NCBI Taxonomy" id="1193142"/>
    <lineage>
        <taxon>Bacteria</taxon>
        <taxon>Pseudomonadati</taxon>
        <taxon>Pseudomonadota</taxon>
        <taxon>Alphaproteobacteria</taxon>
        <taxon>Rhodobacterales</taxon>
        <taxon>Roseobacteraceae</taxon>
        <taxon>Roseicyclus</taxon>
    </lineage>
</organism>
<evidence type="ECO:0000313" key="2">
    <source>
        <dbReference type="EMBL" id="GAA5067129.1"/>
    </source>
</evidence>
<feature type="signal peptide" evidence="1">
    <location>
        <begin position="1"/>
        <end position="21"/>
    </location>
</feature>
<name>A0ABP9L194_9RHOB</name>